<dbReference type="AlphaFoldDB" id="A0A1I0KH19"/>
<evidence type="ECO:0000313" key="4">
    <source>
        <dbReference type="Proteomes" id="UP000199361"/>
    </source>
</evidence>
<proteinExistence type="predicted"/>
<reference evidence="3 4" key="1">
    <citation type="submission" date="2016-10" db="EMBL/GenBank/DDBJ databases">
        <authorList>
            <person name="de Groot N.N."/>
        </authorList>
    </citation>
    <scope>NUCLEOTIDE SEQUENCE [LARGE SCALE GENOMIC DNA]</scope>
    <source>
        <strain evidence="3 4">CGMCC 4.5598</strain>
    </source>
</reference>
<dbReference type="InterPro" id="IPR024983">
    <property type="entry name" value="CHAT_dom"/>
</dbReference>
<sequence>MRQDLLSVVAARVLEMSATGDLSATSDPEATRQARALADSLAAEDLPEVRVVLGWWHWLRYGGTGDPGEFHRAVELLVPCFLLEIDALPEPMLPAIAVAAVVPAVDLLRRSFEDGADPQHLSAVVRLWRRITAAVPAGGREQGLYQSLLSSALLERFLRAGDDADLEAALQASEGALRAGAEHDPSNPRPLFDHAQLLLVRHRRSGRREDLAAAAACVSRAVEIAPPGEVRASVLFELGQALQLCYLASGERDDLDAAVATLSLAFSAGSPGDDWWDPCVVKLGGLLAAQYEHFGDVPALNLMIEVYGKASAADPDDRWRGLLAMALHHRFKRTGQPEDLDEAVRLGDPGPGYVPSDGADAEGLAQWAAILQTRFEEHGDPAVLNACLDAHRRALRVPGPHPAHRHSGYANSLRARYQQTGDLADLDESVSVHRQALELAQGSPGNDLPMFSSNLGLALVARFERTAREDDLDEAVELHRQAASTGSRDDVRWGLLHANLGGALMRRVELRATAGERAESGGDPGAADDDLGEAIEALRAAVAAAPPGHRDRGRYLVNLSSALVLRQQRTSEHALLAEAEDLLREAVTCQPDGHPDQASVRLALGQVLRARFDREGGESRRAEAVSAFVRAAENTAAPLTLRIQAYQAASSLVAESAPGRAADLLEAAVRLLPHLAARQLGRDGQQDLLKEFRTLTGEAAALALTRPESGPAQALRLLETGRAVLLSQALDVRADLSALRERDPELARRYLELNDRLSQPQGPAVPGPRPLSAADPHHTAQELSETVAAIRRLDGFATFLEPPTLEELLDETAQGPIVTFNLSRTRGDALLLTSDGVQALPLPGMDATATLEKVIEFYGALHITQTGTTLSERATAQAAMNEVLEWLWRAAARPVLDALRLGPVAGGGGAWPRIWWASGGILSLLPLHAAGVRGSESDAVLHRVVSSYVPTVRALRYARRPLPPGDGRGGALVVAMPTTPGGPDLEHASAEAAAVAGHLPHAVVLAPGEPREPTRETVLSHLATSSIAHFACHGAIHPTDLSRSMLVLQDHATDPLTVAALNAVRLEHAELAYLSACVTATGPSAQLADEAIHLATGFQLAGFRNVVGTLWEIQDEFAVDLADAFYRGLTTGAGTIDPARSAFALHHAVRERRARHPRTPSLWAAHIHVGA</sequence>
<evidence type="ECO:0000256" key="1">
    <source>
        <dbReference type="SAM" id="MobiDB-lite"/>
    </source>
</evidence>
<dbReference type="InterPro" id="IPR011990">
    <property type="entry name" value="TPR-like_helical_dom_sf"/>
</dbReference>
<dbReference type="Proteomes" id="UP000199361">
    <property type="component" value="Unassembled WGS sequence"/>
</dbReference>
<dbReference type="OrthoDB" id="3206999at2"/>
<dbReference type="RefSeq" id="WP_091085423.1">
    <property type="nucleotide sequence ID" value="NZ_FOHX01000008.1"/>
</dbReference>
<keyword evidence="4" id="KW-1185">Reference proteome</keyword>
<name>A0A1I0KH19_9ACTN</name>
<dbReference type="Gene3D" id="1.25.40.10">
    <property type="entry name" value="Tetratricopeptide repeat domain"/>
    <property type="match status" value="2"/>
</dbReference>
<evidence type="ECO:0000313" key="3">
    <source>
        <dbReference type="EMBL" id="SEU23958.1"/>
    </source>
</evidence>
<feature type="region of interest" description="Disordered" evidence="1">
    <location>
        <begin position="754"/>
        <end position="779"/>
    </location>
</feature>
<dbReference type="Pfam" id="PF12770">
    <property type="entry name" value="CHAT"/>
    <property type="match status" value="1"/>
</dbReference>
<feature type="domain" description="CHAT" evidence="2">
    <location>
        <begin position="882"/>
        <end position="1170"/>
    </location>
</feature>
<evidence type="ECO:0000259" key="2">
    <source>
        <dbReference type="Pfam" id="PF12770"/>
    </source>
</evidence>
<accession>A0A1I0KH19</accession>
<dbReference type="EMBL" id="FOHX01000008">
    <property type="protein sequence ID" value="SEU23958.1"/>
    <property type="molecule type" value="Genomic_DNA"/>
</dbReference>
<dbReference type="STRING" id="568860.SAMN05421811_10811"/>
<organism evidence="3 4">
    <name type="scientific">Nonomuraea wenchangensis</name>
    <dbReference type="NCBI Taxonomy" id="568860"/>
    <lineage>
        <taxon>Bacteria</taxon>
        <taxon>Bacillati</taxon>
        <taxon>Actinomycetota</taxon>
        <taxon>Actinomycetes</taxon>
        <taxon>Streptosporangiales</taxon>
        <taxon>Streptosporangiaceae</taxon>
        <taxon>Nonomuraea</taxon>
    </lineage>
</organism>
<protein>
    <submittedName>
        <fullName evidence="3">CHAT domain-containing protein</fullName>
    </submittedName>
</protein>
<gene>
    <name evidence="3" type="ORF">SAMN05421811_10811</name>
</gene>